<dbReference type="PANTHER" id="PTHR12378:SF80">
    <property type="entry name" value="IP06716P-RELATED"/>
    <property type="match status" value="1"/>
</dbReference>
<feature type="domain" description="PPPDE" evidence="5">
    <location>
        <begin position="36"/>
        <end position="170"/>
    </location>
</feature>
<name>A0A9P1D9W5_9DINO</name>
<feature type="compositionally biased region" description="Low complexity" evidence="4">
    <location>
        <begin position="1"/>
        <end position="10"/>
    </location>
</feature>
<dbReference type="SMART" id="SM01179">
    <property type="entry name" value="DUF862"/>
    <property type="match status" value="1"/>
</dbReference>
<feature type="region of interest" description="Disordered" evidence="4">
    <location>
        <begin position="1"/>
        <end position="26"/>
    </location>
</feature>
<dbReference type="PROSITE" id="PS51858">
    <property type="entry name" value="PPPDE"/>
    <property type="match status" value="1"/>
</dbReference>
<evidence type="ECO:0000256" key="4">
    <source>
        <dbReference type="SAM" id="MobiDB-lite"/>
    </source>
</evidence>
<keyword evidence="8" id="KW-1185">Reference proteome</keyword>
<dbReference type="GO" id="GO:0016579">
    <property type="term" value="P:protein deubiquitination"/>
    <property type="evidence" value="ECO:0007669"/>
    <property type="project" value="TreeGrafter"/>
</dbReference>
<dbReference type="GO" id="GO:0006508">
    <property type="term" value="P:proteolysis"/>
    <property type="evidence" value="ECO:0007669"/>
    <property type="project" value="UniProtKB-KW"/>
</dbReference>
<keyword evidence="3" id="KW-0378">Hydrolase</keyword>
<comment type="similarity">
    <text evidence="1">Belongs to the DeSI family.</text>
</comment>
<evidence type="ECO:0000256" key="1">
    <source>
        <dbReference type="ARBA" id="ARBA00008140"/>
    </source>
</evidence>
<dbReference type="EMBL" id="CAMXCT010003702">
    <property type="protein sequence ID" value="CAI4005835.1"/>
    <property type="molecule type" value="Genomic_DNA"/>
</dbReference>
<gene>
    <name evidence="6" type="ORF">C1SCF055_LOCUS31526</name>
</gene>
<organism evidence="6">
    <name type="scientific">Cladocopium goreaui</name>
    <dbReference type="NCBI Taxonomy" id="2562237"/>
    <lineage>
        <taxon>Eukaryota</taxon>
        <taxon>Sar</taxon>
        <taxon>Alveolata</taxon>
        <taxon>Dinophyceae</taxon>
        <taxon>Suessiales</taxon>
        <taxon>Symbiodiniaceae</taxon>
        <taxon>Cladocopium</taxon>
    </lineage>
</organism>
<evidence type="ECO:0000256" key="2">
    <source>
        <dbReference type="ARBA" id="ARBA00022670"/>
    </source>
</evidence>
<dbReference type="InterPro" id="IPR042266">
    <property type="entry name" value="PPPDE_sf"/>
</dbReference>
<protein>
    <submittedName>
        <fullName evidence="7">Deubiquitinase DESI2 (Desumoylating isopeptidas e 2) (DeSI-2) (PPPDE peptidase domain-containing protein 1) (Palmitoyl protein thioesterase DESI2) (Protein FAM152A ) (S-depalmitoylase DESI2)</fullName>
    </submittedName>
</protein>
<dbReference type="Proteomes" id="UP001152797">
    <property type="component" value="Unassembled WGS sequence"/>
</dbReference>
<dbReference type="EMBL" id="CAMXCT020003702">
    <property type="protein sequence ID" value="CAL1159210.1"/>
    <property type="molecule type" value="Genomic_DNA"/>
</dbReference>
<dbReference type="Gene3D" id="3.90.1720.30">
    <property type="entry name" value="PPPDE domains"/>
    <property type="match status" value="1"/>
</dbReference>
<dbReference type="OrthoDB" id="413266at2759"/>
<dbReference type="AlphaFoldDB" id="A0A9P1D9W5"/>
<dbReference type="EMBL" id="CAMXCT030003702">
    <property type="protein sequence ID" value="CAL4793147.1"/>
    <property type="molecule type" value="Genomic_DNA"/>
</dbReference>
<keyword evidence="2" id="KW-0645">Protease</keyword>
<dbReference type="Pfam" id="PF05903">
    <property type="entry name" value="Peptidase_C97"/>
    <property type="match status" value="1"/>
</dbReference>
<dbReference type="GO" id="GO:0101005">
    <property type="term" value="F:deubiquitinase activity"/>
    <property type="evidence" value="ECO:0007669"/>
    <property type="project" value="TreeGrafter"/>
</dbReference>
<reference evidence="6" key="1">
    <citation type="submission" date="2022-10" db="EMBL/GenBank/DDBJ databases">
        <authorList>
            <person name="Chen Y."/>
            <person name="Dougan E. K."/>
            <person name="Chan C."/>
            <person name="Rhodes N."/>
            <person name="Thang M."/>
        </authorList>
    </citation>
    <scope>NUCLEOTIDE SEQUENCE</scope>
</reference>
<sequence>MRRAAAAKAAPGGKNGSLGGEPLELEKLPPQDRCASELQLHSLRKSKIQALLKNAYAGVEIYGREWGYHFTEQDLSGISECEPRRCADRLYRVTLELGQSSRSEEEVLVLVNRMSRCWRGPEYNVVHNNSLDFADALCDALGVGKLPRTEAHAEERKGLQEVRCSLKQLGLPTFDSLLSFFGAAPAPAPTQPLQHFCRPCGDDVDVNVFIPPRYEGTTGTTLSRAPSMELEIAMSLAQERWAASPRAAPAVQKFHWRPSVGTWLIRRGAWRHGLYK</sequence>
<reference evidence="7 8" key="2">
    <citation type="submission" date="2024-05" db="EMBL/GenBank/DDBJ databases">
        <authorList>
            <person name="Chen Y."/>
            <person name="Shah S."/>
            <person name="Dougan E. K."/>
            <person name="Thang M."/>
            <person name="Chan C."/>
        </authorList>
    </citation>
    <scope>NUCLEOTIDE SEQUENCE [LARGE SCALE GENOMIC DNA]</scope>
</reference>
<proteinExistence type="inferred from homology"/>
<evidence type="ECO:0000256" key="3">
    <source>
        <dbReference type="ARBA" id="ARBA00022801"/>
    </source>
</evidence>
<evidence type="ECO:0000313" key="7">
    <source>
        <dbReference type="EMBL" id="CAL4793147.1"/>
    </source>
</evidence>
<comment type="caution">
    <text evidence="6">The sequence shown here is derived from an EMBL/GenBank/DDBJ whole genome shotgun (WGS) entry which is preliminary data.</text>
</comment>
<accession>A0A9P1D9W5</accession>
<evidence type="ECO:0000259" key="5">
    <source>
        <dbReference type="PROSITE" id="PS51858"/>
    </source>
</evidence>
<dbReference type="PANTHER" id="PTHR12378">
    <property type="entry name" value="DESUMOYLATING ISOPEPTIDASE"/>
    <property type="match status" value="1"/>
</dbReference>
<evidence type="ECO:0000313" key="8">
    <source>
        <dbReference type="Proteomes" id="UP001152797"/>
    </source>
</evidence>
<dbReference type="InterPro" id="IPR008580">
    <property type="entry name" value="PPPDE_dom"/>
</dbReference>
<evidence type="ECO:0000313" key="6">
    <source>
        <dbReference type="EMBL" id="CAI4005835.1"/>
    </source>
</evidence>